<dbReference type="PANTHER" id="PTHR31672">
    <property type="entry name" value="BNACNNG10540D PROTEIN"/>
    <property type="match status" value="1"/>
</dbReference>
<dbReference type="Pfam" id="PF08268">
    <property type="entry name" value="FBA_3"/>
    <property type="match status" value="1"/>
</dbReference>
<dbReference type="NCBIfam" id="TIGR01640">
    <property type="entry name" value="F_box_assoc_1"/>
    <property type="match status" value="1"/>
</dbReference>
<dbReference type="AlphaFoldDB" id="A0A1U8B9H7"/>
<dbReference type="InterPro" id="IPR001810">
    <property type="entry name" value="F-box_dom"/>
</dbReference>
<dbReference type="OMA" id="IQVWILK"/>
<dbReference type="PROSITE" id="PS50181">
    <property type="entry name" value="FBOX"/>
    <property type="match status" value="1"/>
</dbReference>
<dbReference type="eggNOG" id="ENOG502QW61">
    <property type="taxonomic scope" value="Eukaryota"/>
</dbReference>
<proteinExistence type="predicted"/>
<dbReference type="SUPFAM" id="SSF81383">
    <property type="entry name" value="F-box domain"/>
    <property type="match status" value="1"/>
</dbReference>
<dbReference type="InterPro" id="IPR013187">
    <property type="entry name" value="F-box-assoc_dom_typ3"/>
</dbReference>
<organism evidence="1 2">
    <name type="scientific">Nelumbo nucifera</name>
    <name type="common">Sacred lotus</name>
    <dbReference type="NCBI Taxonomy" id="4432"/>
    <lineage>
        <taxon>Eukaryota</taxon>
        <taxon>Viridiplantae</taxon>
        <taxon>Streptophyta</taxon>
        <taxon>Embryophyta</taxon>
        <taxon>Tracheophyta</taxon>
        <taxon>Spermatophyta</taxon>
        <taxon>Magnoliopsida</taxon>
        <taxon>Proteales</taxon>
        <taxon>Nelumbonaceae</taxon>
        <taxon>Nelumbo</taxon>
    </lineage>
</organism>
<dbReference type="FunCoup" id="A0A1U8B9H7">
    <property type="interactions" value="429"/>
</dbReference>
<reference evidence="2" key="1">
    <citation type="submission" date="2025-08" db="UniProtKB">
        <authorList>
            <consortium name="RefSeq"/>
        </authorList>
    </citation>
    <scope>IDENTIFICATION</scope>
</reference>
<keyword evidence="1" id="KW-1185">Reference proteome</keyword>
<dbReference type="PANTHER" id="PTHR31672:SF11">
    <property type="entry name" value="F-BOX PROTEIN CPR1-LIKE ISOFORM X2"/>
    <property type="match status" value="1"/>
</dbReference>
<evidence type="ECO:0000313" key="1">
    <source>
        <dbReference type="Proteomes" id="UP000189703"/>
    </source>
</evidence>
<dbReference type="Proteomes" id="UP000189703">
    <property type="component" value="Unplaced"/>
</dbReference>
<gene>
    <name evidence="2" type="primary">LOC104612194</name>
</gene>
<name>A0A1U8B9H7_NELNU</name>
<dbReference type="KEGG" id="nnu:104612194"/>
<dbReference type="RefSeq" id="XP_010277838.1">
    <property type="nucleotide sequence ID" value="XM_010279536.2"/>
</dbReference>
<dbReference type="InterPro" id="IPR017451">
    <property type="entry name" value="F-box-assoc_interact_dom"/>
</dbReference>
<dbReference type="GeneID" id="104612194"/>
<sequence length="365" mass="42205">MSETRNDGKRSRRKKNRKVDFENVPEEIIFLILVNIPAHVLYGLRPVCKLWTKLISEPSFIDQHLSRSESALLGQYRDPTKEWYILSTACLEKKGEKFRVRDLSIDLPYRFRICASCNGLILLDDIHHQSGDLFVGNPITKECVKIPANDRLSNSSYSFRYGFTFHPVTRDYKVLIFHMNKDFRMCEILTLGSATWRHVTVLEEFYPRTNEHISTKGFLHYLTNSLEEDKDYMCSIDTADETFHRTPLPVCGRQDRLLECGGFLAFATRVDSTAQFDIWVLKDFCGGGWVKQHTVVLEGVKFARKRSLSVIYPVGSLKDGKIIVFTDTISFYAADVELKIVKRIWKLRFAKLLPHVNSLVSCKIF</sequence>
<dbReference type="InterPro" id="IPR036047">
    <property type="entry name" value="F-box-like_dom_sf"/>
</dbReference>
<dbReference type="OrthoDB" id="1938527at2759"/>
<protein>
    <submittedName>
        <fullName evidence="2">F-box protein At3g07870-like</fullName>
    </submittedName>
</protein>
<accession>A0A1U8B9H7</accession>
<dbReference type="InterPro" id="IPR050796">
    <property type="entry name" value="SCF_F-box_component"/>
</dbReference>
<evidence type="ECO:0000313" key="2">
    <source>
        <dbReference type="RefSeq" id="XP_010277838.1"/>
    </source>
</evidence>
<dbReference type="Gene3D" id="1.20.1280.50">
    <property type="match status" value="1"/>
</dbReference>